<dbReference type="Pfam" id="PF17932">
    <property type="entry name" value="TetR_C_24"/>
    <property type="match status" value="1"/>
</dbReference>
<dbReference type="InterPro" id="IPR036271">
    <property type="entry name" value="Tet_transcr_reg_TetR-rel_C_sf"/>
</dbReference>
<dbReference type="GO" id="GO:0045892">
    <property type="term" value="P:negative regulation of DNA-templated transcription"/>
    <property type="evidence" value="ECO:0007669"/>
    <property type="project" value="UniProtKB-ARBA"/>
</dbReference>
<gene>
    <name evidence="7" type="ORF">B0I32_101485</name>
</gene>
<dbReference type="PANTHER" id="PTHR30055">
    <property type="entry name" value="HTH-TYPE TRANSCRIPTIONAL REGULATOR RUTR"/>
    <property type="match status" value="1"/>
</dbReference>
<dbReference type="SUPFAM" id="SSF46689">
    <property type="entry name" value="Homeodomain-like"/>
    <property type="match status" value="1"/>
</dbReference>
<dbReference type="PROSITE" id="PS50977">
    <property type="entry name" value="HTH_TETR_2"/>
    <property type="match status" value="1"/>
</dbReference>
<feature type="DNA-binding region" description="H-T-H motif" evidence="4">
    <location>
        <begin position="44"/>
        <end position="63"/>
    </location>
</feature>
<comment type="caution">
    <text evidence="7">The sequence shown here is derived from an EMBL/GenBank/DDBJ whole genome shotgun (WGS) entry which is preliminary data.</text>
</comment>
<dbReference type="InterPro" id="IPR023772">
    <property type="entry name" value="DNA-bd_HTH_TetR-type_CS"/>
</dbReference>
<feature type="compositionally biased region" description="Low complexity" evidence="5">
    <location>
        <begin position="1"/>
        <end position="17"/>
    </location>
</feature>
<dbReference type="FunFam" id="1.10.10.60:FF:000141">
    <property type="entry name" value="TetR family transcriptional regulator"/>
    <property type="match status" value="1"/>
</dbReference>
<dbReference type="Gene3D" id="1.10.10.60">
    <property type="entry name" value="Homeodomain-like"/>
    <property type="match status" value="1"/>
</dbReference>
<dbReference type="GO" id="GO:0003700">
    <property type="term" value="F:DNA-binding transcription factor activity"/>
    <property type="evidence" value="ECO:0007669"/>
    <property type="project" value="TreeGrafter"/>
</dbReference>
<protein>
    <submittedName>
        <fullName evidence="7">TetR family transcriptional regulator</fullName>
    </submittedName>
</protein>
<keyword evidence="1" id="KW-0805">Transcription regulation</keyword>
<keyword evidence="3" id="KW-0804">Transcription</keyword>
<evidence type="ECO:0000256" key="1">
    <source>
        <dbReference type="ARBA" id="ARBA00023015"/>
    </source>
</evidence>
<dbReference type="Gene3D" id="1.10.357.10">
    <property type="entry name" value="Tetracycline Repressor, domain 2"/>
    <property type="match status" value="1"/>
</dbReference>
<dbReference type="PRINTS" id="PR00455">
    <property type="entry name" value="HTHTETR"/>
</dbReference>
<evidence type="ECO:0000256" key="3">
    <source>
        <dbReference type="ARBA" id="ARBA00023163"/>
    </source>
</evidence>
<dbReference type="AlphaFoldDB" id="A0A2T0NBN0"/>
<keyword evidence="8" id="KW-1185">Reference proteome</keyword>
<dbReference type="InterPro" id="IPR009057">
    <property type="entry name" value="Homeodomain-like_sf"/>
</dbReference>
<feature type="domain" description="HTH tetR-type" evidence="6">
    <location>
        <begin position="21"/>
        <end position="81"/>
    </location>
</feature>
<dbReference type="OrthoDB" id="9179041at2"/>
<dbReference type="Pfam" id="PF00440">
    <property type="entry name" value="TetR_N"/>
    <property type="match status" value="1"/>
</dbReference>
<dbReference type="Proteomes" id="UP000238312">
    <property type="component" value="Unassembled WGS sequence"/>
</dbReference>
<evidence type="ECO:0000313" key="7">
    <source>
        <dbReference type="EMBL" id="PRX70397.1"/>
    </source>
</evidence>
<keyword evidence="2 4" id="KW-0238">DNA-binding</keyword>
<dbReference type="EMBL" id="PVNG01000001">
    <property type="protein sequence ID" value="PRX70397.1"/>
    <property type="molecule type" value="Genomic_DNA"/>
</dbReference>
<dbReference type="InterPro" id="IPR001647">
    <property type="entry name" value="HTH_TetR"/>
</dbReference>
<feature type="region of interest" description="Disordered" evidence="5">
    <location>
        <begin position="1"/>
        <end position="23"/>
    </location>
</feature>
<dbReference type="RefSeq" id="WP_106234483.1">
    <property type="nucleotide sequence ID" value="NZ_JBFAIB010000002.1"/>
</dbReference>
<evidence type="ECO:0000256" key="4">
    <source>
        <dbReference type="PROSITE-ProRule" id="PRU00335"/>
    </source>
</evidence>
<dbReference type="PROSITE" id="PS01081">
    <property type="entry name" value="HTH_TETR_1"/>
    <property type="match status" value="1"/>
</dbReference>
<name>A0A2T0NBN0_9ACTN</name>
<sequence>MATVSSTTSGTASGTPTRGRRNRRGEILEAAARLFAARGFHGVSIEDIGGAVGVSGPALYRHFDGKDALLSEMLLDISSRLRESAVAAVTTSPDPRATLDALLDAQITFAIEQPALITVHDRELGNVPEPARRQIRRLQRLYVEEWVTVLAELHPACPAARLRAATHAVFGLLNSTPHSAGELPAQDMRPLLHTMAHAAITAAVKTR</sequence>
<dbReference type="SUPFAM" id="SSF48498">
    <property type="entry name" value="Tetracyclin repressor-like, C-terminal domain"/>
    <property type="match status" value="1"/>
</dbReference>
<dbReference type="PANTHER" id="PTHR30055:SF237">
    <property type="entry name" value="TRANSCRIPTIONAL REPRESSOR MCE3R"/>
    <property type="match status" value="1"/>
</dbReference>
<dbReference type="GO" id="GO:0000976">
    <property type="term" value="F:transcription cis-regulatory region binding"/>
    <property type="evidence" value="ECO:0007669"/>
    <property type="project" value="TreeGrafter"/>
</dbReference>
<evidence type="ECO:0000259" key="6">
    <source>
        <dbReference type="PROSITE" id="PS50977"/>
    </source>
</evidence>
<proteinExistence type="predicted"/>
<evidence type="ECO:0000313" key="8">
    <source>
        <dbReference type="Proteomes" id="UP000238312"/>
    </source>
</evidence>
<organism evidence="7 8">
    <name type="scientific">Nonomuraea fuscirosea</name>
    <dbReference type="NCBI Taxonomy" id="1291556"/>
    <lineage>
        <taxon>Bacteria</taxon>
        <taxon>Bacillati</taxon>
        <taxon>Actinomycetota</taxon>
        <taxon>Actinomycetes</taxon>
        <taxon>Streptosporangiales</taxon>
        <taxon>Streptosporangiaceae</taxon>
        <taxon>Nonomuraea</taxon>
    </lineage>
</organism>
<dbReference type="InterPro" id="IPR050109">
    <property type="entry name" value="HTH-type_TetR-like_transc_reg"/>
</dbReference>
<reference evidence="7 8" key="1">
    <citation type="submission" date="2018-03" db="EMBL/GenBank/DDBJ databases">
        <title>Genomic Encyclopedia of Type Strains, Phase III (KMG-III): the genomes of soil and plant-associated and newly described type strains.</title>
        <authorList>
            <person name="Whitman W."/>
        </authorList>
    </citation>
    <scope>NUCLEOTIDE SEQUENCE [LARGE SCALE GENOMIC DNA]</scope>
    <source>
        <strain evidence="7 8">CGMCC 4.7104</strain>
    </source>
</reference>
<evidence type="ECO:0000256" key="5">
    <source>
        <dbReference type="SAM" id="MobiDB-lite"/>
    </source>
</evidence>
<evidence type="ECO:0000256" key="2">
    <source>
        <dbReference type="ARBA" id="ARBA00023125"/>
    </source>
</evidence>
<accession>A0A2T0NBN0</accession>
<dbReference type="InterPro" id="IPR041490">
    <property type="entry name" value="KstR2_TetR_C"/>
</dbReference>